<dbReference type="PROSITE" id="PS50181">
    <property type="entry name" value="FBOX"/>
    <property type="match status" value="1"/>
</dbReference>
<dbReference type="SUPFAM" id="SSF81383">
    <property type="entry name" value="F-box domain"/>
    <property type="match status" value="1"/>
</dbReference>
<dbReference type="Proteomes" id="UP000256601">
    <property type="component" value="Unassembled WGS sequence"/>
</dbReference>
<dbReference type="EMBL" id="KZ859014">
    <property type="protein sequence ID" value="RDW25045.1"/>
    <property type="molecule type" value="Genomic_DNA"/>
</dbReference>
<evidence type="ECO:0000313" key="3">
    <source>
        <dbReference type="Proteomes" id="UP000256601"/>
    </source>
</evidence>
<dbReference type="Pfam" id="PF00646">
    <property type="entry name" value="F-box"/>
    <property type="match status" value="1"/>
</dbReference>
<dbReference type="VEuPathDB" id="FungiDB:YALI0_A02024g"/>
<dbReference type="InterPro" id="IPR001810">
    <property type="entry name" value="F-box_dom"/>
</dbReference>
<gene>
    <name evidence="2" type="ORF">B0I71DRAFT_159725</name>
</gene>
<proteinExistence type="predicted"/>
<feature type="domain" description="F-box" evidence="1">
    <location>
        <begin position="203"/>
        <end position="250"/>
    </location>
</feature>
<reference evidence="2 3" key="1">
    <citation type="submission" date="2018-07" db="EMBL/GenBank/DDBJ databases">
        <title>Draft Genome Assemblies for Five Robust Yarrowia lipolytica Strains Exhibiting High Lipid Production and Pentose Sugar Utilization and Sugar Alcohol Secretion from Undetoxified Lignocellulosic Biomass Hydrolysates.</title>
        <authorList>
            <consortium name="DOE Joint Genome Institute"/>
            <person name="Walker C."/>
            <person name="Ryu S."/>
            <person name="Na H."/>
            <person name="Zane M."/>
            <person name="LaButti K."/>
            <person name="Lipzen A."/>
            <person name="Haridas S."/>
            <person name="Barry K."/>
            <person name="Grigoriev I.V."/>
            <person name="Quarterman J."/>
            <person name="Slininger P."/>
            <person name="Dien B."/>
            <person name="Trinh C.T."/>
        </authorList>
    </citation>
    <scope>NUCLEOTIDE SEQUENCE [LARGE SCALE GENOMIC DNA]</scope>
    <source>
        <strain evidence="2 3">YB392</strain>
    </source>
</reference>
<evidence type="ECO:0000259" key="1">
    <source>
        <dbReference type="PROSITE" id="PS50181"/>
    </source>
</evidence>
<dbReference type="VEuPathDB" id="FungiDB:YALI1_A02426g"/>
<name>A0A371C3Z6_YARLL</name>
<accession>A0A371C3Z6</accession>
<sequence length="596" mass="69126">MDTREECDRQWDDLRQSIESEWLKRMETGHKLYLQFFQFHDFVKDEHGEIQMSGVPVAASKEQVSAAVDDLARECAAIMERLTPAHGSLVLNQQRQMEYVRGFRNLVRPKDYEGAQQQYLIGILLGLSEKCLVWEGLMKEFEQTWESLESVMFQGGLQNIVRNQSEELKNWFFQKYQSKFGEHISPVTSTKPQVVLKDIASRPTETRFLPPEIMTMIYARVDLETCVAIRQVSSKWYTIFQQSDSILRTKLRQRNPWMKPGDGEMKTWQDCALLLVGRLKSDKWHTTDNIDIIKVTKPNAPRKTMVSLELFEDENLPSDFTSILDDCGCGISTCEHVHIDNDQARLVVDPWTMESRRYEEPYEVVSVGETISTLRFRDIVITLPTWLIDDEDCIEDIYIGRTMVSVYMVTDHVLMFPRDLAHHQDYFWYTRQDSHYHFGNMYVSREGFYFNLADLEGRKMVRYAKALRARPQAFYNGLVWWTVGDTSLVPTFIDLETPEKVYYNADGAITGFSKKNVFAQGSDTRDSSHLVATEHKYGQEIVDLATGIITLVKTQMAWPEPSVHFLGYRDGKFQSWCMCSGVVDYTRRKASAQLGI</sequence>
<organism evidence="2 3">
    <name type="scientific">Yarrowia lipolytica</name>
    <name type="common">Candida lipolytica</name>
    <dbReference type="NCBI Taxonomy" id="4952"/>
    <lineage>
        <taxon>Eukaryota</taxon>
        <taxon>Fungi</taxon>
        <taxon>Dikarya</taxon>
        <taxon>Ascomycota</taxon>
        <taxon>Saccharomycotina</taxon>
        <taxon>Dipodascomycetes</taxon>
        <taxon>Dipodascales</taxon>
        <taxon>Dipodascales incertae sedis</taxon>
        <taxon>Yarrowia</taxon>
    </lineage>
</organism>
<evidence type="ECO:0000313" key="2">
    <source>
        <dbReference type="EMBL" id="RDW25045.1"/>
    </source>
</evidence>
<dbReference type="InterPro" id="IPR036047">
    <property type="entry name" value="F-box-like_dom_sf"/>
</dbReference>
<dbReference type="AlphaFoldDB" id="A0A371C3Z6"/>
<protein>
    <recommendedName>
        <fullName evidence="1">F-box domain-containing protein</fullName>
    </recommendedName>
</protein>